<name>A0A2R5L782_9ACAR</name>
<evidence type="ECO:0000256" key="3">
    <source>
        <dbReference type="ARBA" id="ARBA00022692"/>
    </source>
</evidence>
<proteinExistence type="inferred from homology"/>
<sequence length="577" mass="62232">MTIKENLVRMSKYATPNMELVPLKAHMFLLFGAAVGVMPFTSLIAKQLGISAGHIGIINTTLLFLSIAIKFVIGSITDKLQKLKLVIIVVIIFESIFHILIITLPPIGGNDVTENVSISGCDMHNRTFSICLDEASPASCDVQEYHQCTLSCSGDLSDSGSWDTEVHSNVLCEKNKCALERFLPNSSFENVCVIPNPACSVTCTPVTKPNPIFRAQFWLFALFRIISGMGFGVAISLADTATYSILKANKEDYGKQRLWGTIGWGAMAPVVGLLNDLLTNGSSHVDYSPGFYILGAFAVLDILVLFFFLDIPATSPSDQLLKDVSSVLAKPRAIFFIFSVFNMGCLMGLIWSYALWYLQDLGASSTLLGLNLAVQCFGGEVPVLFFSGWIIRKIGYGKAVSLSIAGVVLRFGVYSFGTNPWAMLPVEITHGLCFGLVYAALTTYASVSAPPGTEATMQGILSGTFEGLGVGTGTLVCGQLFNLVGGRQTMYIFFIYSVVCLLVHVCADFFLSRTATKEAVRARTVMVDGSDAAIALQSDSERLSSTEKSSAANGSHFLTYDNSAALKHNGTTNYVIA</sequence>
<accession>A0A2R5L782</accession>
<evidence type="ECO:0000256" key="1">
    <source>
        <dbReference type="ARBA" id="ARBA00004141"/>
    </source>
</evidence>
<feature type="transmembrane region" description="Helical" evidence="6">
    <location>
        <begin position="21"/>
        <end position="45"/>
    </location>
</feature>
<feature type="transmembrane region" description="Helical" evidence="6">
    <location>
        <begin position="459"/>
        <end position="484"/>
    </location>
</feature>
<evidence type="ECO:0000259" key="7">
    <source>
        <dbReference type="Pfam" id="PF12832"/>
    </source>
</evidence>
<dbReference type="SUPFAM" id="SSF103473">
    <property type="entry name" value="MFS general substrate transporter"/>
    <property type="match status" value="1"/>
</dbReference>
<dbReference type="AlphaFoldDB" id="A0A2R5L782"/>
<feature type="transmembrane region" description="Helical" evidence="6">
    <location>
        <begin position="428"/>
        <end position="447"/>
    </location>
</feature>
<dbReference type="PANTHER" id="PTHR16172">
    <property type="entry name" value="MAJOR FACILITATOR SUPERFAMILY DOMAIN-CONTAINING PROTEIN 6-LIKE"/>
    <property type="match status" value="1"/>
</dbReference>
<dbReference type="InterPro" id="IPR024989">
    <property type="entry name" value="MFS_assoc_dom"/>
</dbReference>
<dbReference type="InterPro" id="IPR036259">
    <property type="entry name" value="MFS_trans_sf"/>
</dbReference>
<dbReference type="GO" id="GO:0016020">
    <property type="term" value="C:membrane"/>
    <property type="evidence" value="ECO:0007669"/>
    <property type="project" value="UniProtKB-SubCell"/>
</dbReference>
<feature type="transmembrane region" description="Helical" evidence="6">
    <location>
        <begin position="399"/>
        <end position="416"/>
    </location>
</feature>
<feature type="transmembrane region" description="Helical" evidence="6">
    <location>
        <begin position="217"/>
        <end position="238"/>
    </location>
</feature>
<dbReference type="PANTHER" id="PTHR16172:SF30">
    <property type="entry name" value="SUGAR BABY, ISOFORM C"/>
    <property type="match status" value="1"/>
</dbReference>
<comment type="subcellular location">
    <subcellularLocation>
        <location evidence="1">Membrane</location>
        <topology evidence="1">Multi-pass membrane protein</topology>
    </subcellularLocation>
</comment>
<feature type="transmembrane region" description="Helical" evidence="6">
    <location>
        <begin position="85"/>
        <end position="107"/>
    </location>
</feature>
<dbReference type="InterPro" id="IPR051717">
    <property type="entry name" value="MFS_MFSD6"/>
</dbReference>
<feature type="transmembrane region" description="Helical" evidence="6">
    <location>
        <begin position="368"/>
        <end position="387"/>
    </location>
</feature>
<evidence type="ECO:0000256" key="6">
    <source>
        <dbReference type="SAM" id="Phobius"/>
    </source>
</evidence>
<dbReference type="CDD" id="cd17335">
    <property type="entry name" value="MFS_MFSD6"/>
    <property type="match status" value="1"/>
</dbReference>
<evidence type="ECO:0000313" key="8">
    <source>
        <dbReference type="EMBL" id="MBY05325.1"/>
    </source>
</evidence>
<feature type="transmembrane region" description="Helical" evidence="6">
    <location>
        <begin position="51"/>
        <end position="73"/>
    </location>
</feature>
<feature type="transmembrane region" description="Helical" evidence="6">
    <location>
        <begin position="290"/>
        <end position="312"/>
    </location>
</feature>
<dbReference type="EMBL" id="GGLE01001199">
    <property type="protein sequence ID" value="MBY05325.1"/>
    <property type="molecule type" value="Transcribed_RNA"/>
</dbReference>
<dbReference type="Pfam" id="PF12832">
    <property type="entry name" value="MFS_1_like"/>
    <property type="match status" value="1"/>
</dbReference>
<protein>
    <submittedName>
        <fullName evidence="8">Putative transporter</fullName>
    </submittedName>
</protein>
<evidence type="ECO:0000256" key="4">
    <source>
        <dbReference type="ARBA" id="ARBA00022989"/>
    </source>
</evidence>
<evidence type="ECO:0000256" key="2">
    <source>
        <dbReference type="ARBA" id="ARBA00005241"/>
    </source>
</evidence>
<reference evidence="8" key="1">
    <citation type="submission" date="2018-03" db="EMBL/GenBank/DDBJ databases">
        <title>The relapsing fever spirochete Borrelia turicatae persists in the highly oxidative environment of its soft-bodied tick vector.</title>
        <authorList>
            <person name="Bourret T.J."/>
            <person name="Boyle W.K."/>
            <person name="Valenzuela J.G."/>
            <person name="Oliveira F."/>
            <person name="Lopez J.E."/>
        </authorList>
    </citation>
    <scope>NUCLEOTIDE SEQUENCE</scope>
    <source>
        <strain evidence="8">Kansas strain/isolate</strain>
        <tissue evidence="8">Salivary glands</tissue>
    </source>
</reference>
<comment type="similarity">
    <text evidence="2">Belongs to the major facilitator superfamily. MFSD6 family.</text>
</comment>
<feature type="transmembrane region" description="Helical" evidence="6">
    <location>
        <begin position="490"/>
        <end position="511"/>
    </location>
</feature>
<dbReference type="Gene3D" id="1.20.1250.20">
    <property type="entry name" value="MFS general substrate transporter like domains"/>
    <property type="match status" value="3"/>
</dbReference>
<evidence type="ECO:0000256" key="5">
    <source>
        <dbReference type="ARBA" id="ARBA00023136"/>
    </source>
</evidence>
<feature type="transmembrane region" description="Helical" evidence="6">
    <location>
        <begin position="333"/>
        <end position="356"/>
    </location>
</feature>
<feature type="transmembrane region" description="Helical" evidence="6">
    <location>
        <begin position="258"/>
        <end position="278"/>
    </location>
</feature>
<feature type="domain" description="Major facilitator superfamily associated" evidence="7">
    <location>
        <begin position="22"/>
        <end position="489"/>
    </location>
</feature>
<keyword evidence="3 6" id="KW-0812">Transmembrane</keyword>
<organism evidence="8">
    <name type="scientific">Ornithodoros turicata</name>
    <dbReference type="NCBI Taxonomy" id="34597"/>
    <lineage>
        <taxon>Eukaryota</taxon>
        <taxon>Metazoa</taxon>
        <taxon>Ecdysozoa</taxon>
        <taxon>Arthropoda</taxon>
        <taxon>Chelicerata</taxon>
        <taxon>Arachnida</taxon>
        <taxon>Acari</taxon>
        <taxon>Parasitiformes</taxon>
        <taxon>Ixodida</taxon>
        <taxon>Ixodoidea</taxon>
        <taxon>Argasidae</taxon>
        <taxon>Ornithodorinae</taxon>
        <taxon>Ornithodoros</taxon>
    </lineage>
</organism>
<keyword evidence="5 6" id="KW-0472">Membrane</keyword>
<keyword evidence="4 6" id="KW-1133">Transmembrane helix</keyword>